<proteinExistence type="predicted"/>
<evidence type="ECO:0000313" key="2">
    <source>
        <dbReference type="EMBL" id="OAQ26216.1"/>
    </source>
</evidence>
<reference evidence="2 3" key="1">
    <citation type="submission" date="2016-05" db="EMBL/GenBank/DDBJ databases">
        <title>Genome sequencing reveals origins of a unique bacterial endosymbiosis in the earliest lineages of terrestrial Fungi.</title>
        <authorList>
            <consortium name="DOE Joint Genome Institute"/>
            <person name="Uehling J."/>
            <person name="Gryganskyi A."/>
            <person name="Hameed K."/>
            <person name="Tschaplinski T."/>
            <person name="Misztal P."/>
            <person name="Wu S."/>
            <person name="Desiro A."/>
            <person name="Vande Pol N."/>
            <person name="Du Z.-Y."/>
            <person name="Zienkiewicz A."/>
            <person name="Zienkiewicz K."/>
            <person name="Morin E."/>
            <person name="Tisserant E."/>
            <person name="Splivallo R."/>
            <person name="Hainaut M."/>
            <person name="Henrissat B."/>
            <person name="Ohm R."/>
            <person name="Kuo A."/>
            <person name="Yan J."/>
            <person name="Lipzen A."/>
            <person name="Nolan M."/>
            <person name="Labutti K."/>
            <person name="Barry K."/>
            <person name="Goldstein A."/>
            <person name="Labbe J."/>
            <person name="Schadt C."/>
            <person name="Tuskan G."/>
            <person name="Grigoriev I."/>
            <person name="Martin F."/>
            <person name="Vilgalys R."/>
            <person name="Bonito G."/>
        </authorList>
    </citation>
    <scope>NUCLEOTIDE SEQUENCE [LARGE SCALE GENOMIC DNA]</scope>
    <source>
        <strain evidence="2 3">AG-77</strain>
    </source>
</reference>
<dbReference type="InterPro" id="IPR050562">
    <property type="entry name" value="FAD_mOase_fung"/>
</dbReference>
<dbReference type="PANTHER" id="PTHR47356">
    <property type="entry name" value="FAD-DEPENDENT MONOOXYGENASE ASQG-RELATED"/>
    <property type="match status" value="1"/>
</dbReference>
<accession>A0A197JP07</accession>
<dbReference type="SUPFAM" id="SSF51905">
    <property type="entry name" value="FAD/NAD(P)-binding domain"/>
    <property type="match status" value="1"/>
</dbReference>
<dbReference type="OrthoDB" id="2331576at2759"/>
<feature type="region of interest" description="Disordered" evidence="1">
    <location>
        <begin position="501"/>
        <end position="521"/>
    </location>
</feature>
<gene>
    <name evidence="2" type="ORF">K457DRAFT_157692</name>
</gene>
<dbReference type="EMBL" id="KV442069">
    <property type="protein sequence ID" value="OAQ26216.1"/>
    <property type="molecule type" value="Genomic_DNA"/>
</dbReference>
<organism evidence="2 3">
    <name type="scientific">Linnemannia elongata AG-77</name>
    <dbReference type="NCBI Taxonomy" id="1314771"/>
    <lineage>
        <taxon>Eukaryota</taxon>
        <taxon>Fungi</taxon>
        <taxon>Fungi incertae sedis</taxon>
        <taxon>Mucoromycota</taxon>
        <taxon>Mortierellomycotina</taxon>
        <taxon>Mortierellomycetes</taxon>
        <taxon>Mortierellales</taxon>
        <taxon>Mortierellaceae</taxon>
        <taxon>Linnemannia</taxon>
    </lineage>
</organism>
<dbReference type="AlphaFoldDB" id="A0A197JP07"/>
<dbReference type="InterPro" id="IPR036188">
    <property type="entry name" value="FAD/NAD-bd_sf"/>
</dbReference>
<sequence length="521" mass="58549">MAVKVLIVGMDVAMMTLALMLELAGVDYLLLEKSDSVPAVAGGMSLHPTVLPLLEQLSLRDDLLFFSQPMEQVLVLDSDMEHITTYDWSDRRIRYGAWSRFMTRPEYCNVILEKLTESRVLFDKDIASITTIDCAEERNDRAGGMQPFVMVDGRQDSMLDIDITMEKGEARGGVTIQCTDGSSYTGHLLVADIESGIEKLFEESKGMSSGLGWAQGDRQEDYSVNHAVTKKVPTSAVTTASTHDTPAPREIQYHVSGVTEALDPQRIPLLKEDTTQLRLVMDDRSSLSWWVATLVDHRIAWQVTQRIRLSDKTTGQQADADWPLEDEEAAKASIMSQMSQSMMCPLGGTMAQIAQWTSPSEISCKRWDDRTAPTRVNPNNVPPHPRLQLLGEACRKVVPILGQAADESILDALSLAEAIVALPPAARLTDIRDAFERYRKERTSRREAAIRESQDLDQLLNAKGAMQKAYRTVKLNYTPKCTQERRMDEKYSYRPQANFLQPVPDYGQIQPVHQHHRSRRP</sequence>
<dbReference type="GO" id="GO:0004497">
    <property type="term" value="F:monooxygenase activity"/>
    <property type="evidence" value="ECO:0007669"/>
    <property type="project" value="InterPro"/>
</dbReference>
<dbReference type="Proteomes" id="UP000078512">
    <property type="component" value="Unassembled WGS sequence"/>
</dbReference>
<protein>
    <submittedName>
        <fullName evidence="2">FAD/NAD(P)-binding domain-containing protein</fullName>
    </submittedName>
</protein>
<name>A0A197JP07_9FUNG</name>
<keyword evidence="3" id="KW-1185">Reference proteome</keyword>
<evidence type="ECO:0000313" key="3">
    <source>
        <dbReference type="Proteomes" id="UP000078512"/>
    </source>
</evidence>
<dbReference type="Gene3D" id="3.50.50.60">
    <property type="entry name" value="FAD/NAD(P)-binding domain"/>
    <property type="match status" value="2"/>
</dbReference>
<evidence type="ECO:0000256" key="1">
    <source>
        <dbReference type="SAM" id="MobiDB-lite"/>
    </source>
</evidence>
<dbReference type="PANTHER" id="PTHR47356:SF2">
    <property type="entry name" value="FAD-BINDING DOMAIN-CONTAINING PROTEIN-RELATED"/>
    <property type="match status" value="1"/>
</dbReference>